<protein>
    <submittedName>
        <fullName evidence="2">Uncharacterized protein</fullName>
    </submittedName>
</protein>
<comment type="caution">
    <text evidence="2">The sequence shown here is derived from an EMBL/GenBank/DDBJ whole genome shotgun (WGS) entry which is preliminary data.</text>
</comment>
<dbReference type="EMBL" id="AVOT02035620">
    <property type="protein sequence ID" value="MBW0530017.1"/>
    <property type="molecule type" value="Genomic_DNA"/>
</dbReference>
<dbReference type="Proteomes" id="UP000765509">
    <property type="component" value="Unassembled WGS sequence"/>
</dbReference>
<dbReference type="AlphaFoldDB" id="A0A9Q3F1V3"/>
<evidence type="ECO:0000313" key="3">
    <source>
        <dbReference type="Proteomes" id="UP000765509"/>
    </source>
</evidence>
<reference evidence="2" key="1">
    <citation type="submission" date="2021-03" db="EMBL/GenBank/DDBJ databases">
        <title>Draft genome sequence of rust myrtle Austropuccinia psidii MF-1, a brazilian biotype.</title>
        <authorList>
            <person name="Quecine M.C."/>
            <person name="Pachon D.M.R."/>
            <person name="Bonatelli M.L."/>
            <person name="Correr F.H."/>
            <person name="Franceschini L.M."/>
            <person name="Leite T.F."/>
            <person name="Margarido G.R.A."/>
            <person name="Almeida C.A."/>
            <person name="Ferrarezi J.A."/>
            <person name="Labate C.A."/>
        </authorList>
    </citation>
    <scope>NUCLEOTIDE SEQUENCE</scope>
    <source>
        <strain evidence="2">MF-1</strain>
    </source>
</reference>
<evidence type="ECO:0000313" key="2">
    <source>
        <dbReference type="EMBL" id="MBW0530017.1"/>
    </source>
</evidence>
<organism evidence="2 3">
    <name type="scientific">Austropuccinia psidii MF-1</name>
    <dbReference type="NCBI Taxonomy" id="1389203"/>
    <lineage>
        <taxon>Eukaryota</taxon>
        <taxon>Fungi</taxon>
        <taxon>Dikarya</taxon>
        <taxon>Basidiomycota</taxon>
        <taxon>Pucciniomycotina</taxon>
        <taxon>Pucciniomycetes</taxon>
        <taxon>Pucciniales</taxon>
        <taxon>Sphaerophragmiaceae</taxon>
        <taxon>Austropuccinia</taxon>
    </lineage>
</organism>
<keyword evidence="3" id="KW-1185">Reference proteome</keyword>
<proteinExistence type="predicted"/>
<evidence type="ECO:0000256" key="1">
    <source>
        <dbReference type="SAM" id="MobiDB-lite"/>
    </source>
</evidence>
<feature type="compositionally biased region" description="Polar residues" evidence="1">
    <location>
        <begin position="201"/>
        <end position="213"/>
    </location>
</feature>
<sequence>MSTPVHHAINIDVIPRLRGPVLKMTASFNRQLNKRAGVTKTETDTIDSKTIAKCQIGSEIITVGIDDDMKRHMPGALVTGLNLKVTSVIDTGRRIDPSYENGALTITERVSSSLELTQSIGRLNRRASDGPGRFIYNSNPRVNSCKSNNVNYYALIYTALHTMFCRPDVKDQYGPILSGQSTKWIVPLNPGPRSNDHRSFRSYNSGKSNASQRKPITNEVVPVPVINKRVPSTSKEVATTRTFSINKSHWWSHTPPPIESGSAGQKAEILYEEIMNMLTEFNGLERSFNVSSSQVQDANRALNGQVPLYTNDEIGAMIVIARRYIETRVGKHNTELLNNLRDYFLSAMMCRKMEL</sequence>
<feature type="region of interest" description="Disordered" evidence="1">
    <location>
        <begin position="187"/>
        <end position="213"/>
    </location>
</feature>
<gene>
    <name evidence="2" type="ORF">O181_069732</name>
</gene>
<name>A0A9Q3F1V3_9BASI</name>
<accession>A0A9Q3F1V3</accession>